<dbReference type="Pfam" id="PF08477">
    <property type="entry name" value="Roc"/>
    <property type="match status" value="1"/>
</dbReference>
<dbReference type="SMART" id="SM00326">
    <property type="entry name" value="SH3"/>
    <property type="match status" value="1"/>
</dbReference>
<dbReference type="PROSITE" id="PS50002">
    <property type="entry name" value="SH3"/>
    <property type="match status" value="1"/>
</dbReference>
<evidence type="ECO:0000256" key="1">
    <source>
        <dbReference type="ARBA" id="ARBA00008171"/>
    </source>
</evidence>
<dbReference type="Pfam" id="PF07653">
    <property type="entry name" value="SH3_2"/>
    <property type="match status" value="1"/>
</dbReference>
<dbReference type="InterPro" id="IPR027417">
    <property type="entry name" value="P-loop_NTPase"/>
</dbReference>
<name>A0ABN8MXP9_9CNID</name>
<dbReference type="PANTHER" id="PTHR47508">
    <property type="entry name" value="SAM DOMAIN-CONTAINING PROTEIN-RELATED"/>
    <property type="match status" value="1"/>
</dbReference>
<dbReference type="Pfam" id="PF00531">
    <property type="entry name" value="Death"/>
    <property type="match status" value="2"/>
</dbReference>
<evidence type="ECO:0000256" key="4">
    <source>
        <dbReference type="SAM" id="MobiDB-lite"/>
    </source>
</evidence>
<proteinExistence type="inferred from homology"/>
<evidence type="ECO:0000256" key="2">
    <source>
        <dbReference type="ARBA" id="ARBA00022443"/>
    </source>
</evidence>
<evidence type="ECO:0000259" key="6">
    <source>
        <dbReference type="PROSITE" id="PS50011"/>
    </source>
</evidence>
<dbReference type="Gene3D" id="1.10.510.10">
    <property type="entry name" value="Transferase(Phosphotransferase) domain 1"/>
    <property type="match status" value="1"/>
</dbReference>
<keyword evidence="2 3" id="KW-0728">SH3 domain</keyword>
<feature type="region of interest" description="Disordered" evidence="4">
    <location>
        <begin position="588"/>
        <end position="659"/>
    </location>
</feature>
<dbReference type="InterPro" id="IPR011029">
    <property type="entry name" value="DEATH-like_dom_sf"/>
</dbReference>
<dbReference type="SUPFAM" id="SSF56112">
    <property type="entry name" value="Protein kinase-like (PK-like)"/>
    <property type="match status" value="1"/>
</dbReference>
<evidence type="ECO:0000256" key="3">
    <source>
        <dbReference type="PROSITE-ProRule" id="PRU00192"/>
    </source>
</evidence>
<organism evidence="8 9">
    <name type="scientific">Porites lobata</name>
    <dbReference type="NCBI Taxonomy" id="104759"/>
    <lineage>
        <taxon>Eukaryota</taxon>
        <taxon>Metazoa</taxon>
        <taxon>Cnidaria</taxon>
        <taxon>Anthozoa</taxon>
        <taxon>Hexacorallia</taxon>
        <taxon>Scleractinia</taxon>
        <taxon>Fungiina</taxon>
        <taxon>Poritidae</taxon>
        <taxon>Porites</taxon>
    </lineage>
</organism>
<feature type="compositionally biased region" description="Basic and acidic residues" evidence="4">
    <location>
        <begin position="635"/>
        <end position="648"/>
    </location>
</feature>
<dbReference type="InterPro" id="IPR001245">
    <property type="entry name" value="Ser-Thr/Tyr_kinase_cat_dom"/>
</dbReference>
<feature type="compositionally biased region" description="Polar residues" evidence="4">
    <location>
        <begin position="619"/>
        <end position="634"/>
    </location>
</feature>
<sequence length="1450" mass="163331">MSAAGPFPRKKKAVKHRLKSSKPEFEHEEYEAASKANPEQTKQAEALAEQSPAEVWSQSLENSQGRPVENVGTLTDLDKLYMALAEVKKEHLFNTLYFGLGINSLNALENYSIGSDKAQSRLISSTDLADLKEELKNRLFSFHQLAEKYKPSSLHETCRVKGISVIQKQDVSVTKAIGVGPFVGYVCEAQWTRPDGVQQKVCLRYDEKVDTPSLFLHEAEMANVLRHKNMLSIYGVVTGSSYSPTFALVVEFAEYGNLYEFRDFRTIEELCRFTIQAATALEYVESKGVIHQAVNSNTCLVVSKTEMKLGGLGSCQYDTEMKKNKPAYTQKDVVYQFAKLFSVQFTGFNYKVRVTDENVASSFKASAGRHGYACPSHFCDVFNSCMQENPEARPSFKEIRESLLAQKFPSKVRVTTTFIAVSPDFIGFKTGELITLIAKDRHKEDKTVWLGERQDRKIGFFKSEHVKEVLGYDIMDDSFVPPEIRARGPEAELAFQKALQNGKVKVYRGRIMLLGQDRAGKTSLKKSLLGMPFNPQEESTVGVEVDPSKCQVDVDKIKNWEPIKDKKLEVSEFAEGIAMLIAKDLSKEQTDKQDISQSAEVLEESNVDELDGIRPKQPETLSTVAESTTNVKPESTSELHGSRDDNAEGKSSSSSSDQGVQLNIDTTAALSDDVTELVIQYLERLKLDDDIKAKEVILTLWDFAGQHLYYASHPVFLSPRAVYVLVYNLSKSLSAEAEPCVRQGIHDLLLDNPNSETNLDSLLAWLVSVHSIRRPTESKTVQGADHQGTNLPYLRPPVFIVGTNADHPFEDHTKMEECIERGISGNTYEEHVIRPFFAVDNTKSQSDDGIQKLQKEIMEVLKREPYMGEEVPIRWFNFEKVVEALVAKKTFHMSLDQLLTVTRRVCQIEDDAELTAMLNFYHDLGVIVKHGHTVVLQAQWLINLFKQLITVRPFKEVDPLFSKCWRELEENGILRMALVDHVFTDFIQNGLSKQDVLDMMELYGLIGKFSCLSSKDDQVQEYFVPAQLRSSPSGLCKIRPSDSDPCPLYIHFPDGFVPHGLFSQLLSRCISWCSHQGLKQPPQLFNNGARLFIGMQSSFELFLICRKRFIKIVLKMSQRCRSMTGPLTAASTKMANEVRTFVEASLKALTSELSWLQSLQYELCVACCHCLQNGDQCTKHESTSYSQDEYLHLLRVHPGEEPICTKSYNGEAVKVNGLEKWFQAYKAQNDEEALECPLVGNEILKDFGSLKCGKPSTDDLLLISYDLGSSWKMFGRALNLDKPQLEQVEEDERKLIEKSYGMLKKWLESCSGTATYQCLAVAFEQLGRTDLAAKYCNVHSDPLKDYVALPSSISIKAGTPSGEDLLDIAGEFCASWKMFCRALHLTEATLAQIEENERDMVSKCHAVLRMWTEKWGSEATYERLAQALQHPAVKHSNLAAKYCHLNKSTS</sequence>
<dbReference type="Proteomes" id="UP001159405">
    <property type="component" value="Unassembled WGS sequence"/>
</dbReference>
<feature type="region of interest" description="Disordered" evidence="4">
    <location>
        <begin position="1"/>
        <end position="69"/>
    </location>
</feature>
<evidence type="ECO:0000259" key="7">
    <source>
        <dbReference type="PROSITE" id="PS50017"/>
    </source>
</evidence>
<feature type="compositionally biased region" description="Basic residues" evidence="4">
    <location>
        <begin position="8"/>
        <end position="20"/>
    </location>
</feature>
<dbReference type="SUPFAM" id="SSF47986">
    <property type="entry name" value="DEATH domain"/>
    <property type="match status" value="2"/>
</dbReference>
<evidence type="ECO:0000313" key="9">
    <source>
        <dbReference type="Proteomes" id="UP001159405"/>
    </source>
</evidence>
<dbReference type="Gene3D" id="2.30.30.40">
    <property type="entry name" value="SH3 Domains"/>
    <property type="match status" value="1"/>
</dbReference>
<dbReference type="CDD" id="cd00174">
    <property type="entry name" value="SH3"/>
    <property type="match status" value="1"/>
</dbReference>
<dbReference type="SMART" id="SM00005">
    <property type="entry name" value="DEATH"/>
    <property type="match status" value="2"/>
</dbReference>
<dbReference type="InterPro" id="IPR001452">
    <property type="entry name" value="SH3_domain"/>
</dbReference>
<dbReference type="SUPFAM" id="SSF52540">
    <property type="entry name" value="P-loop containing nucleoside triphosphate hydrolases"/>
    <property type="match status" value="1"/>
</dbReference>
<feature type="domain" description="Death" evidence="7">
    <location>
        <begin position="1374"/>
        <end position="1429"/>
    </location>
</feature>
<evidence type="ECO:0000313" key="8">
    <source>
        <dbReference type="EMBL" id="CAH3035606.1"/>
    </source>
</evidence>
<dbReference type="Gene3D" id="1.10.10.10">
    <property type="entry name" value="Winged helix-like DNA-binding domain superfamily/Winged helix DNA-binding domain"/>
    <property type="match status" value="1"/>
</dbReference>
<comment type="similarity">
    <text evidence="1">Belongs to the protein kinase superfamily. TKL Ser/Thr protein kinase family. ROCO subfamily.</text>
</comment>
<dbReference type="SUPFAM" id="SSF50044">
    <property type="entry name" value="SH3-domain"/>
    <property type="match status" value="1"/>
</dbReference>
<accession>A0ABN8MXP9</accession>
<dbReference type="InterPro" id="IPR036028">
    <property type="entry name" value="SH3-like_dom_sf"/>
</dbReference>
<dbReference type="PROSITE" id="PS50017">
    <property type="entry name" value="DEATH_DOMAIN"/>
    <property type="match status" value="2"/>
</dbReference>
<comment type="caution">
    <text evidence="8">The sequence shown here is derived from an EMBL/GenBank/DDBJ whole genome shotgun (WGS) entry which is preliminary data.</text>
</comment>
<dbReference type="PROSITE" id="PS50011">
    <property type="entry name" value="PROTEIN_KINASE_DOM"/>
    <property type="match status" value="1"/>
</dbReference>
<reference evidence="8 9" key="1">
    <citation type="submission" date="2022-05" db="EMBL/GenBank/DDBJ databases">
        <authorList>
            <consortium name="Genoscope - CEA"/>
            <person name="William W."/>
        </authorList>
    </citation>
    <scope>NUCLEOTIDE SEQUENCE [LARGE SCALE GENOMIC DNA]</scope>
</reference>
<dbReference type="InterPro" id="IPR000488">
    <property type="entry name" value="Death_dom"/>
</dbReference>
<feature type="domain" description="Protein kinase" evidence="6">
    <location>
        <begin position="171"/>
        <end position="404"/>
    </location>
</feature>
<dbReference type="InterPro" id="IPR011009">
    <property type="entry name" value="Kinase-like_dom_sf"/>
</dbReference>
<dbReference type="InterPro" id="IPR000719">
    <property type="entry name" value="Prot_kinase_dom"/>
</dbReference>
<dbReference type="EMBL" id="CALNXK010000004">
    <property type="protein sequence ID" value="CAH3035606.1"/>
    <property type="molecule type" value="Genomic_DNA"/>
</dbReference>
<dbReference type="InterPro" id="IPR036388">
    <property type="entry name" value="WH-like_DNA-bd_sf"/>
</dbReference>
<dbReference type="CDD" id="cd01670">
    <property type="entry name" value="Death"/>
    <property type="match status" value="2"/>
</dbReference>
<keyword evidence="9" id="KW-1185">Reference proteome</keyword>
<dbReference type="Pfam" id="PF07714">
    <property type="entry name" value="PK_Tyr_Ser-Thr"/>
    <property type="match status" value="1"/>
</dbReference>
<feature type="domain" description="Death" evidence="7">
    <location>
        <begin position="1256"/>
        <end position="1332"/>
    </location>
</feature>
<dbReference type="Gene3D" id="3.40.50.300">
    <property type="entry name" value="P-loop containing nucleotide triphosphate hydrolases"/>
    <property type="match status" value="2"/>
</dbReference>
<protein>
    <submittedName>
        <fullName evidence="8">Uncharacterized protein</fullName>
    </submittedName>
</protein>
<feature type="domain" description="SH3" evidence="5">
    <location>
        <begin position="407"/>
        <end position="471"/>
    </location>
</feature>
<dbReference type="PANTHER" id="PTHR47508:SF1">
    <property type="entry name" value="NON-SPECIFIC SERINE_THREONINE PROTEIN KINASE"/>
    <property type="match status" value="1"/>
</dbReference>
<dbReference type="Gene3D" id="1.10.533.10">
    <property type="entry name" value="Death Domain, Fas"/>
    <property type="match status" value="2"/>
</dbReference>
<gene>
    <name evidence="8" type="ORF">PLOB_00031256</name>
</gene>
<evidence type="ECO:0000259" key="5">
    <source>
        <dbReference type="PROSITE" id="PS50002"/>
    </source>
</evidence>
<feature type="compositionally biased region" description="Acidic residues" evidence="4">
    <location>
        <begin position="601"/>
        <end position="610"/>
    </location>
</feature>
<feature type="compositionally biased region" description="Polar residues" evidence="4">
    <location>
        <begin position="56"/>
        <end position="65"/>
    </location>
</feature>